<proteinExistence type="predicted"/>
<name>A0ABY4FLU5_9MICO</name>
<keyword evidence="2" id="KW-1185">Reference proteome</keyword>
<dbReference type="Proteomes" id="UP000831786">
    <property type="component" value="Chromosome"/>
</dbReference>
<evidence type="ECO:0000313" key="1">
    <source>
        <dbReference type="EMBL" id="UOQ57239.1"/>
    </source>
</evidence>
<reference evidence="1 2" key="1">
    <citation type="submission" date="2022-04" db="EMBL/GenBank/DDBJ databases">
        <title>Leucobacter sp. isolated from rhizosphere of garlic.</title>
        <authorList>
            <person name="Won M."/>
            <person name="Lee C.-M."/>
            <person name="Woen H.-Y."/>
            <person name="Kwon S.-W."/>
        </authorList>
    </citation>
    <scope>NUCLEOTIDE SEQUENCE [LARGE SCALE GENOMIC DNA]</scope>
    <source>
        <strain evidence="1 2">H21R-40</strain>
    </source>
</reference>
<dbReference type="EMBL" id="CP095045">
    <property type="protein sequence ID" value="UOQ57239.1"/>
    <property type="molecule type" value="Genomic_DNA"/>
</dbReference>
<accession>A0ABY4FLU5</accession>
<dbReference type="RefSeq" id="WP_244727905.1">
    <property type="nucleotide sequence ID" value="NZ_CP095045.1"/>
</dbReference>
<protein>
    <submittedName>
        <fullName evidence="1">Uncharacterized protein</fullName>
    </submittedName>
</protein>
<sequence>MELKEATIRMRDAIAPRLDDYSLELLDIEIEEGDWETAHGMAVQAAKFHHIDVPDEILEAA</sequence>
<evidence type="ECO:0000313" key="2">
    <source>
        <dbReference type="Proteomes" id="UP000831786"/>
    </source>
</evidence>
<gene>
    <name evidence="1" type="ORF">MUN78_16540</name>
</gene>
<organism evidence="1 2">
    <name type="scientific">Leucobacter allii</name>
    <dbReference type="NCBI Taxonomy" id="2932247"/>
    <lineage>
        <taxon>Bacteria</taxon>
        <taxon>Bacillati</taxon>
        <taxon>Actinomycetota</taxon>
        <taxon>Actinomycetes</taxon>
        <taxon>Micrococcales</taxon>
        <taxon>Microbacteriaceae</taxon>
        <taxon>Leucobacter</taxon>
    </lineage>
</organism>